<dbReference type="Pfam" id="PF13843">
    <property type="entry name" value="DDE_Tnp_1_7"/>
    <property type="match status" value="1"/>
</dbReference>
<dbReference type="AlphaFoldDB" id="A0AAD9ULK5"/>
<keyword evidence="3" id="KW-1185">Reference proteome</keyword>
<reference evidence="2" key="1">
    <citation type="journal article" date="2023" name="Mol. Biol. Evol.">
        <title>Third-Generation Sequencing Reveals the Adaptive Role of the Epigenome in Three Deep-Sea Polychaetes.</title>
        <authorList>
            <person name="Perez M."/>
            <person name="Aroh O."/>
            <person name="Sun Y."/>
            <person name="Lan Y."/>
            <person name="Juniper S.K."/>
            <person name="Young C.R."/>
            <person name="Angers B."/>
            <person name="Qian P.Y."/>
        </authorList>
    </citation>
    <scope>NUCLEOTIDE SEQUENCE</scope>
    <source>
        <strain evidence="2">R07B-5</strain>
    </source>
</reference>
<name>A0AAD9ULK5_RIDPI</name>
<dbReference type="InterPro" id="IPR029526">
    <property type="entry name" value="PGBD"/>
</dbReference>
<feature type="domain" description="PiggyBac transposable element-derived protein" evidence="1">
    <location>
        <begin position="8"/>
        <end position="54"/>
    </location>
</feature>
<gene>
    <name evidence="2" type="ORF">NP493_4g14039</name>
</gene>
<proteinExistence type="predicted"/>
<organism evidence="2 3">
    <name type="scientific">Ridgeia piscesae</name>
    <name type="common">Tubeworm</name>
    <dbReference type="NCBI Taxonomy" id="27915"/>
    <lineage>
        <taxon>Eukaryota</taxon>
        <taxon>Metazoa</taxon>
        <taxon>Spiralia</taxon>
        <taxon>Lophotrochozoa</taxon>
        <taxon>Annelida</taxon>
        <taxon>Polychaeta</taxon>
        <taxon>Sedentaria</taxon>
        <taxon>Canalipalpata</taxon>
        <taxon>Sabellida</taxon>
        <taxon>Siboglinidae</taxon>
        <taxon>Ridgeia</taxon>
    </lineage>
</organism>
<evidence type="ECO:0000313" key="3">
    <source>
        <dbReference type="Proteomes" id="UP001209878"/>
    </source>
</evidence>
<protein>
    <recommendedName>
        <fullName evidence="1">PiggyBac transposable element-derived protein domain-containing protein</fullName>
    </recommendedName>
</protein>
<evidence type="ECO:0000259" key="1">
    <source>
        <dbReference type="Pfam" id="PF13843"/>
    </source>
</evidence>
<sequence>MDLMRKSDLLNKGYHLFTDNCYTKPALAEVLCRDGTLLTGTVCANSRGLPVIPTRLQVRECLNFRRKKRSQEKPVLLLSTNVT</sequence>
<accession>A0AAD9ULK5</accession>
<dbReference type="Proteomes" id="UP001209878">
    <property type="component" value="Unassembled WGS sequence"/>
</dbReference>
<comment type="caution">
    <text evidence="2">The sequence shown here is derived from an EMBL/GenBank/DDBJ whole genome shotgun (WGS) entry which is preliminary data.</text>
</comment>
<dbReference type="EMBL" id="JAODUO010000004">
    <property type="protein sequence ID" value="KAK2193989.1"/>
    <property type="molecule type" value="Genomic_DNA"/>
</dbReference>
<evidence type="ECO:0000313" key="2">
    <source>
        <dbReference type="EMBL" id="KAK2193989.1"/>
    </source>
</evidence>